<evidence type="ECO:0000256" key="1">
    <source>
        <dbReference type="SAM" id="Coils"/>
    </source>
</evidence>
<gene>
    <name evidence="4" type="ORF">ZOSMA_381G00030</name>
</gene>
<evidence type="ECO:0000313" key="4">
    <source>
        <dbReference type="EMBL" id="KMZ64096.1"/>
    </source>
</evidence>
<dbReference type="InterPro" id="IPR044824">
    <property type="entry name" value="MAIN-like"/>
</dbReference>
<feature type="domain" description="Aminotransferase-like plant mobile" evidence="3">
    <location>
        <begin position="100"/>
        <end position="466"/>
    </location>
</feature>
<dbReference type="GO" id="GO:0008483">
    <property type="term" value="F:transaminase activity"/>
    <property type="evidence" value="ECO:0007669"/>
    <property type="project" value="UniProtKB-KW"/>
</dbReference>
<reference evidence="5" key="1">
    <citation type="journal article" date="2016" name="Nature">
        <title>The genome of the seagrass Zostera marina reveals angiosperm adaptation to the sea.</title>
        <authorList>
            <person name="Olsen J.L."/>
            <person name="Rouze P."/>
            <person name="Verhelst B."/>
            <person name="Lin Y.-C."/>
            <person name="Bayer T."/>
            <person name="Collen J."/>
            <person name="Dattolo E."/>
            <person name="De Paoli E."/>
            <person name="Dittami S."/>
            <person name="Maumus F."/>
            <person name="Michel G."/>
            <person name="Kersting A."/>
            <person name="Lauritano C."/>
            <person name="Lohaus R."/>
            <person name="Toepel M."/>
            <person name="Tonon T."/>
            <person name="Vanneste K."/>
            <person name="Amirebrahimi M."/>
            <person name="Brakel J."/>
            <person name="Bostroem C."/>
            <person name="Chovatia M."/>
            <person name="Grimwood J."/>
            <person name="Jenkins J.W."/>
            <person name="Jueterbock A."/>
            <person name="Mraz A."/>
            <person name="Stam W.T."/>
            <person name="Tice H."/>
            <person name="Bornberg-Bauer E."/>
            <person name="Green P.J."/>
            <person name="Pearson G.A."/>
            <person name="Procaccini G."/>
            <person name="Duarte C.M."/>
            <person name="Schmutz J."/>
            <person name="Reusch T.B.H."/>
            <person name="Van de Peer Y."/>
        </authorList>
    </citation>
    <scope>NUCLEOTIDE SEQUENCE [LARGE SCALE GENOMIC DNA]</scope>
    <source>
        <strain evidence="5">cv. Finnish</strain>
    </source>
</reference>
<name>A0A0K9P508_ZOSMR</name>
<protein>
    <submittedName>
        <fullName evidence="4">Aminotransferase-like, plant mobile domain family protein</fullName>
    </submittedName>
</protein>
<dbReference type="InterPro" id="IPR019557">
    <property type="entry name" value="AminoTfrase-like_pln_mobile"/>
</dbReference>
<dbReference type="PANTHER" id="PTHR46033:SF80">
    <property type="entry name" value="PROTEIN MAIN-LIKE 2-LIKE"/>
    <property type="match status" value="1"/>
</dbReference>
<dbReference type="PANTHER" id="PTHR46033">
    <property type="entry name" value="PROTEIN MAIN-LIKE 2"/>
    <property type="match status" value="1"/>
</dbReference>
<feature type="compositionally biased region" description="Basic and acidic residues" evidence="2">
    <location>
        <begin position="625"/>
        <end position="635"/>
    </location>
</feature>
<dbReference type="OMA" id="NIVAMQF"/>
<feature type="compositionally biased region" description="Polar residues" evidence="2">
    <location>
        <begin position="527"/>
        <end position="538"/>
    </location>
</feature>
<evidence type="ECO:0000256" key="2">
    <source>
        <dbReference type="SAM" id="MobiDB-lite"/>
    </source>
</evidence>
<sequence>MVGKCTGLVVEEEEEIMIAPTGSEMMIKRIGRFLLPRSKSIEDVADPAVPELRNAICDGKITYWPPKKVVLEGWRMPQTKWSEWVHTLKPRYEHVWKKSGIFNAVIASTYEIRRHPTIVFALLLYWSSETNTFAFPWSEATLTLEDIMILGDFPVVGEALKSKESLTDKDKDMLTKMIAERKSFNKLSSKKASHYEWIKHYTDPNRLQSNDEIDHVAFLSLWLSRFVFPAHPGKTVSENMFPIAIRLSLGTKIALGPSVLASIYRDMRVLKDHVLQVGGAEMTVSFTLWAPFQLLHIWALEHFVALRKDRPPHLIRAGDPRVSRWTGLDVKFDLMYVVSILESPDEFQWRPYMPHLGNWRPPCFYKDIGNWICLSREDVDNDDMGRSFVLILTPSELVGVDCIEVYLPHRVAMQFGFDQDLPGRVVRANADWETAWTAYDRNFFGIRVYAPPRLFEADCTQSFLAWQQECWSDHSHPKEKLMEQLQEHSQQLKKPIMQAPSPSPSPPLPPPPPPPPPPSQKGKAIATSGNCQSLSTACNNNMKQQSANNNNSRKREWKYRKCPSYCVPKLIKQDIKRESMALKMVENDIKAARLQKEREIEAEIESIKNEIAVLEDDMYYFEIESPKFNHQKENDSPSLDDTVTQ</sequence>
<dbReference type="OrthoDB" id="1572276at2759"/>
<feature type="compositionally biased region" description="Polar residues" evidence="2">
    <location>
        <begin position="636"/>
        <end position="645"/>
    </location>
</feature>
<keyword evidence="4" id="KW-0032">Aminotransferase</keyword>
<dbReference type="AlphaFoldDB" id="A0A0K9P508"/>
<keyword evidence="4" id="KW-0808">Transferase</keyword>
<dbReference type="Proteomes" id="UP000036987">
    <property type="component" value="Unassembled WGS sequence"/>
</dbReference>
<feature type="coiled-coil region" evidence="1">
    <location>
        <begin position="582"/>
        <end position="617"/>
    </location>
</feature>
<proteinExistence type="predicted"/>
<dbReference type="Pfam" id="PF10536">
    <property type="entry name" value="PMD"/>
    <property type="match status" value="1"/>
</dbReference>
<accession>A0A0K9P508</accession>
<dbReference type="EMBL" id="LFYR01001180">
    <property type="protein sequence ID" value="KMZ64096.1"/>
    <property type="molecule type" value="Genomic_DNA"/>
</dbReference>
<feature type="region of interest" description="Disordered" evidence="2">
    <location>
        <begin position="625"/>
        <end position="645"/>
    </location>
</feature>
<evidence type="ECO:0000259" key="3">
    <source>
        <dbReference type="Pfam" id="PF10536"/>
    </source>
</evidence>
<organism evidence="4 5">
    <name type="scientific">Zostera marina</name>
    <name type="common">Eelgrass</name>
    <dbReference type="NCBI Taxonomy" id="29655"/>
    <lineage>
        <taxon>Eukaryota</taxon>
        <taxon>Viridiplantae</taxon>
        <taxon>Streptophyta</taxon>
        <taxon>Embryophyta</taxon>
        <taxon>Tracheophyta</taxon>
        <taxon>Spermatophyta</taxon>
        <taxon>Magnoliopsida</taxon>
        <taxon>Liliopsida</taxon>
        <taxon>Zosteraceae</taxon>
        <taxon>Zostera</taxon>
    </lineage>
</organism>
<dbReference type="STRING" id="29655.A0A0K9P508"/>
<feature type="compositionally biased region" description="Low complexity" evidence="2">
    <location>
        <begin position="539"/>
        <end position="551"/>
    </location>
</feature>
<feature type="region of interest" description="Disordered" evidence="2">
    <location>
        <begin position="480"/>
        <end position="555"/>
    </location>
</feature>
<comment type="caution">
    <text evidence="4">The sequence shown here is derived from an EMBL/GenBank/DDBJ whole genome shotgun (WGS) entry which is preliminary data.</text>
</comment>
<dbReference type="GO" id="GO:0010073">
    <property type="term" value="P:meristem maintenance"/>
    <property type="evidence" value="ECO:0007669"/>
    <property type="project" value="InterPro"/>
</dbReference>
<feature type="compositionally biased region" description="Pro residues" evidence="2">
    <location>
        <begin position="501"/>
        <end position="519"/>
    </location>
</feature>
<keyword evidence="1" id="KW-0175">Coiled coil</keyword>
<keyword evidence="5" id="KW-1185">Reference proteome</keyword>
<evidence type="ECO:0000313" key="5">
    <source>
        <dbReference type="Proteomes" id="UP000036987"/>
    </source>
</evidence>